<evidence type="ECO:0000313" key="2">
    <source>
        <dbReference type="EMBL" id="KAJ4433496.1"/>
    </source>
</evidence>
<feature type="domain" description="Tc1-like transposase DDE" evidence="1">
    <location>
        <begin position="39"/>
        <end position="99"/>
    </location>
</feature>
<reference evidence="2 3" key="1">
    <citation type="journal article" date="2022" name="Allergy">
        <title>Genome assembly and annotation of Periplaneta americana reveal a comprehensive cockroach allergen profile.</title>
        <authorList>
            <person name="Wang L."/>
            <person name="Xiong Q."/>
            <person name="Saelim N."/>
            <person name="Wang L."/>
            <person name="Nong W."/>
            <person name="Wan A.T."/>
            <person name="Shi M."/>
            <person name="Liu X."/>
            <person name="Cao Q."/>
            <person name="Hui J.H.L."/>
            <person name="Sookrung N."/>
            <person name="Leung T.F."/>
            <person name="Tungtrongchitr A."/>
            <person name="Tsui S.K.W."/>
        </authorList>
    </citation>
    <scope>NUCLEOTIDE SEQUENCE [LARGE SCALE GENOMIC DNA]</scope>
    <source>
        <strain evidence="2">PWHHKU_190912</strain>
    </source>
</reference>
<dbReference type="InterPro" id="IPR038717">
    <property type="entry name" value="Tc1-like_DDE_dom"/>
</dbReference>
<dbReference type="InterPro" id="IPR036397">
    <property type="entry name" value="RNaseH_sf"/>
</dbReference>
<evidence type="ECO:0000313" key="3">
    <source>
        <dbReference type="Proteomes" id="UP001148838"/>
    </source>
</evidence>
<dbReference type="Gene3D" id="3.30.420.10">
    <property type="entry name" value="Ribonuclease H-like superfamily/Ribonuclease H"/>
    <property type="match status" value="1"/>
</dbReference>
<dbReference type="Pfam" id="PF13358">
    <property type="entry name" value="DDE_3"/>
    <property type="match status" value="1"/>
</dbReference>
<comment type="caution">
    <text evidence="2">The sequence shown here is derived from an EMBL/GenBank/DDBJ whole genome shotgun (WGS) entry which is preliminary data.</text>
</comment>
<keyword evidence="3" id="KW-1185">Reference proteome</keyword>
<protein>
    <recommendedName>
        <fullName evidence="1">Tc1-like transposase DDE domain-containing protein</fullName>
    </recommendedName>
</protein>
<proteinExistence type="predicted"/>
<name>A0ABQ8SH86_PERAM</name>
<evidence type="ECO:0000259" key="1">
    <source>
        <dbReference type="Pfam" id="PF13358"/>
    </source>
</evidence>
<gene>
    <name evidence="2" type="ORF">ANN_15800</name>
</gene>
<accession>A0ABQ8SH86</accession>
<dbReference type="Proteomes" id="UP001148838">
    <property type="component" value="Unassembled WGS sequence"/>
</dbReference>
<sequence length="247" mass="27877">MRAGLRCNLVVPSLVAITAATMAGMLFTSLGRISTGMCRHSSCNMVQLDNGSWPHVSAATMQWYADNNVHRLDWPAQSPDLNPIEHLWFDLDRQLRSREMRPTSFVQLSAMLQEKWRRILVDILHKLVESMPERMAAVIATRVVPQGSKGAKTMPNYFLVDINDYLVLTVADNVRLGQASPLSYPKGCSESNGMICNGKDRKVEGHVKLGWKEFQRLWKMEKWKTVNGQMEKGGIGKEETTAKSRET</sequence>
<organism evidence="2 3">
    <name type="scientific">Periplaneta americana</name>
    <name type="common">American cockroach</name>
    <name type="synonym">Blatta americana</name>
    <dbReference type="NCBI Taxonomy" id="6978"/>
    <lineage>
        <taxon>Eukaryota</taxon>
        <taxon>Metazoa</taxon>
        <taxon>Ecdysozoa</taxon>
        <taxon>Arthropoda</taxon>
        <taxon>Hexapoda</taxon>
        <taxon>Insecta</taxon>
        <taxon>Pterygota</taxon>
        <taxon>Neoptera</taxon>
        <taxon>Polyneoptera</taxon>
        <taxon>Dictyoptera</taxon>
        <taxon>Blattodea</taxon>
        <taxon>Blattoidea</taxon>
        <taxon>Blattidae</taxon>
        <taxon>Blattinae</taxon>
        <taxon>Periplaneta</taxon>
    </lineage>
</organism>
<dbReference type="EMBL" id="JAJSOF020000027">
    <property type="protein sequence ID" value="KAJ4433496.1"/>
    <property type="molecule type" value="Genomic_DNA"/>
</dbReference>